<feature type="region of interest" description="Disordered" evidence="1">
    <location>
        <begin position="416"/>
        <end position="485"/>
    </location>
</feature>
<feature type="signal peptide" evidence="2">
    <location>
        <begin position="1"/>
        <end position="26"/>
    </location>
</feature>
<evidence type="ECO:0000313" key="3">
    <source>
        <dbReference type="EMBL" id="KAJ7650995.1"/>
    </source>
</evidence>
<keyword evidence="4" id="KW-1185">Reference proteome</keyword>
<accession>A0AAD7CKC5</accession>
<comment type="caution">
    <text evidence="3">The sequence shown here is derived from an EMBL/GenBank/DDBJ whole genome shotgun (WGS) entry which is preliminary data.</text>
</comment>
<organism evidence="3 4">
    <name type="scientific">Roridomyces roridus</name>
    <dbReference type="NCBI Taxonomy" id="1738132"/>
    <lineage>
        <taxon>Eukaryota</taxon>
        <taxon>Fungi</taxon>
        <taxon>Dikarya</taxon>
        <taxon>Basidiomycota</taxon>
        <taxon>Agaricomycotina</taxon>
        <taxon>Agaricomycetes</taxon>
        <taxon>Agaricomycetidae</taxon>
        <taxon>Agaricales</taxon>
        <taxon>Marasmiineae</taxon>
        <taxon>Mycenaceae</taxon>
        <taxon>Roridomyces</taxon>
    </lineage>
</organism>
<gene>
    <name evidence="3" type="ORF">FB45DRAFT_889291</name>
</gene>
<evidence type="ECO:0000313" key="4">
    <source>
        <dbReference type="Proteomes" id="UP001221142"/>
    </source>
</evidence>
<dbReference type="AlphaFoldDB" id="A0AAD7CKC5"/>
<sequence length="518" mass="58183">MSATVFSLPVPLILLIHLHIIQYPHANKPEYDQNIFNPRVRGVRDRTKTMEDVCYFLVSRIDNGRKVLPTYPCSQPSETTAFRTSLAKFLEGLRHSSVFPSSAKSKPTGGEEHGAWWWKDVIVRKSLLEECSGEKFERLILALSTHVLMVGSRIKAEPTQSQNLLRSQPRVYSTRLGEFQVSYNTWTRTAARLVQRQRDLSTLQENILNVAPTRHAQLSTEKLLSLSRSKLRDLLAGWSEPALIFCIELAALERTDDVSSGGSTAVEQVPQTPPAPLPIAAAHHPELLRKLRRRIFSSDNSVESQMTNSTQSRAAIALSGRIDAEERMLQALKAACARTRKTAAGLRPHLDRATKRTSTLRPINMNLWQDTHPIKIDLMPQLTDAAFTAAGLSVPGSRVLIQSRVDDIRRTLLPKYPDIPGAPARQKAAPRTPKRAARELKTETPPETVKPQRHYRAAVDDDPGTDHTPRRTYGVEEDPFEDEGPSMSVRDLLLQADTTCFDMLSDGREFEDQSILWE</sequence>
<reference evidence="3" key="1">
    <citation type="submission" date="2023-03" db="EMBL/GenBank/DDBJ databases">
        <title>Massive genome expansion in bonnet fungi (Mycena s.s.) driven by repeated elements and novel gene families across ecological guilds.</title>
        <authorList>
            <consortium name="Lawrence Berkeley National Laboratory"/>
            <person name="Harder C.B."/>
            <person name="Miyauchi S."/>
            <person name="Viragh M."/>
            <person name="Kuo A."/>
            <person name="Thoen E."/>
            <person name="Andreopoulos B."/>
            <person name="Lu D."/>
            <person name="Skrede I."/>
            <person name="Drula E."/>
            <person name="Henrissat B."/>
            <person name="Morin E."/>
            <person name="Kohler A."/>
            <person name="Barry K."/>
            <person name="LaButti K."/>
            <person name="Morin E."/>
            <person name="Salamov A."/>
            <person name="Lipzen A."/>
            <person name="Mereny Z."/>
            <person name="Hegedus B."/>
            <person name="Baldrian P."/>
            <person name="Stursova M."/>
            <person name="Weitz H."/>
            <person name="Taylor A."/>
            <person name="Grigoriev I.V."/>
            <person name="Nagy L.G."/>
            <person name="Martin F."/>
            <person name="Kauserud H."/>
        </authorList>
    </citation>
    <scope>NUCLEOTIDE SEQUENCE</scope>
    <source>
        <strain evidence="3">9284</strain>
    </source>
</reference>
<proteinExistence type="predicted"/>
<name>A0AAD7CKC5_9AGAR</name>
<keyword evidence="2" id="KW-0732">Signal</keyword>
<evidence type="ECO:0008006" key="5">
    <source>
        <dbReference type="Google" id="ProtNLM"/>
    </source>
</evidence>
<dbReference type="EMBL" id="JARKIF010000001">
    <property type="protein sequence ID" value="KAJ7650995.1"/>
    <property type="molecule type" value="Genomic_DNA"/>
</dbReference>
<evidence type="ECO:0000256" key="1">
    <source>
        <dbReference type="SAM" id="MobiDB-lite"/>
    </source>
</evidence>
<evidence type="ECO:0000256" key="2">
    <source>
        <dbReference type="SAM" id="SignalP"/>
    </source>
</evidence>
<dbReference type="Proteomes" id="UP001221142">
    <property type="component" value="Unassembled WGS sequence"/>
</dbReference>
<feature type="chain" id="PRO_5042173989" description="HAUS augmin-like complex subunit 6 N-terminal domain-containing protein" evidence="2">
    <location>
        <begin position="27"/>
        <end position="518"/>
    </location>
</feature>
<feature type="compositionally biased region" description="Acidic residues" evidence="1">
    <location>
        <begin position="475"/>
        <end position="484"/>
    </location>
</feature>
<protein>
    <recommendedName>
        <fullName evidence="5">HAUS augmin-like complex subunit 6 N-terminal domain-containing protein</fullName>
    </recommendedName>
</protein>
<feature type="compositionally biased region" description="Low complexity" evidence="1">
    <location>
        <begin position="422"/>
        <end position="431"/>
    </location>
</feature>